<protein>
    <recommendedName>
        <fullName evidence="9">EGF-like domain-containing protein</fullName>
    </recommendedName>
</protein>
<dbReference type="InterPro" id="IPR000742">
    <property type="entry name" value="EGF"/>
</dbReference>
<comment type="caution">
    <text evidence="7">Lacks conserved residue(s) required for the propagation of feature annotation.</text>
</comment>
<dbReference type="InterPro" id="IPR018097">
    <property type="entry name" value="EGF_Ca-bd_CS"/>
</dbReference>
<proteinExistence type="predicted"/>
<accession>A0A0G4I349</accession>
<evidence type="ECO:0000313" key="10">
    <source>
        <dbReference type="EMBL" id="CEM51278.1"/>
    </source>
</evidence>
<dbReference type="Pfam" id="PF07645">
    <property type="entry name" value="EGF_CA"/>
    <property type="match status" value="1"/>
</dbReference>
<sequence>MPQKSDLQPLVFDPVSFDMWWRETIRREYRTRDLMKKKYAHCKWTQPITTLYPFDGSHQISYNVLASSLRNSFPPVPGAHAATAARPLTAAPGATEQQSHIPRPPPTRPMTTAGPGRAPTGASPRTRRIQTVSTARGPKTGGVLYLGGEPYVEATEQCAKDACEPVCADFRDSRMWNFRKQIRDPRLKLDVDYQGNARRSSEEYRRKWGGDKVLLSHEVPRFHATGSGPVQTFWAQPEAQYYDPVFLRNHPSFKQEPSPEALQASYLPPQFRRSGAVTARIRSRRCGGRRMHGEDETQAQSRPLCVDIDECMHPSLNDCDENAFCVNTEGSFECICQEGFAGTGVRCSGLMQTLRTLCNATLVFDSDTFRLFACQTWNPEIAETMDRLSLEEFEQRGSGRRLQQSEGGSCPSPLSFTPFEGTLEDYVKRVRPDDARDGDGRATGVDVQQQTNSRLSQQGAVQQAAIDPPPCAMTGGDPPCPVPYPSGGSGGDSGGGVVSGGTAGDATFAPFSATVKCEATAVVLLPSTG</sequence>
<dbReference type="PROSITE" id="PS01186">
    <property type="entry name" value="EGF_2"/>
    <property type="match status" value="1"/>
</dbReference>
<dbReference type="PROSITE" id="PS01187">
    <property type="entry name" value="EGF_CA"/>
    <property type="match status" value="1"/>
</dbReference>
<keyword evidence="3" id="KW-0677">Repeat</keyword>
<gene>
    <name evidence="10" type="ORF">Cvel_10514</name>
</gene>
<keyword evidence="1 7" id="KW-0245">EGF-like domain</keyword>
<dbReference type="InterPro" id="IPR001881">
    <property type="entry name" value="EGF-like_Ca-bd_dom"/>
</dbReference>
<keyword evidence="4" id="KW-0106">Calcium</keyword>
<dbReference type="PROSITE" id="PS50026">
    <property type="entry name" value="EGF_3"/>
    <property type="match status" value="1"/>
</dbReference>
<evidence type="ECO:0000256" key="7">
    <source>
        <dbReference type="PROSITE-ProRule" id="PRU00076"/>
    </source>
</evidence>
<evidence type="ECO:0000256" key="8">
    <source>
        <dbReference type="SAM" id="MobiDB-lite"/>
    </source>
</evidence>
<feature type="compositionally biased region" description="Polar residues" evidence="8">
    <location>
        <begin position="401"/>
        <end position="415"/>
    </location>
</feature>
<dbReference type="InterPro" id="IPR049883">
    <property type="entry name" value="NOTCH1_EGF-like"/>
</dbReference>
<evidence type="ECO:0000256" key="3">
    <source>
        <dbReference type="ARBA" id="ARBA00022737"/>
    </source>
</evidence>
<dbReference type="SUPFAM" id="SSF57196">
    <property type="entry name" value="EGF/Laminin"/>
    <property type="match status" value="1"/>
</dbReference>
<dbReference type="PROSITE" id="PS00010">
    <property type="entry name" value="ASX_HYDROXYL"/>
    <property type="match status" value="1"/>
</dbReference>
<name>A0A0G4I349_9ALVE</name>
<dbReference type="FunFam" id="2.10.25.10:FF:000038">
    <property type="entry name" value="Fibrillin 2"/>
    <property type="match status" value="1"/>
</dbReference>
<evidence type="ECO:0000256" key="6">
    <source>
        <dbReference type="ARBA" id="ARBA00023180"/>
    </source>
</evidence>
<evidence type="ECO:0000256" key="1">
    <source>
        <dbReference type="ARBA" id="ARBA00022536"/>
    </source>
</evidence>
<evidence type="ECO:0000256" key="4">
    <source>
        <dbReference type="ARBA" id="ARBA00022837"/>
    </source>
</evidence>
<reference evidence="10" key="1">
    <citation type="submission" date="2014-11" db="EMBL/GenBank/DDBJ databases">
        <authorList>
            <person name="Otto D Thomas"/>
            <person name="Naeem Raeece"/>
        </authorList>
    </citation>
    <scope>NUCLEOTIDE SEQUENCE</scope>
</reference>
<feature type="region of interest" description="Disordered" evidence="8">
    <location>
        <begin position="396"/>
        <end position="418"/>
    </location>
</feature>
<feature type="domain" description="EGF-like" evidence="9">
    <location>
        <begin position="307"/>
        <end position="348"/>
    </location>
</feature>
<keyword evidence="5" id="KW-1015">Disulfide bond</keyword>
<dbReference type="CDD" id="cd00054">
    <property type="entry name" value="EGF_CA"/>
    <property type="match status" value="1"/>
</dbReference>
<dbReference type="InterPro" id="IPR000152">
    <property type="entry name" value="EGF-type_Asp/Asn_hydroxyl_site"/>
</dbReference>
<evidence type="ECO:0000256" key="2">
    <source>
        <dbReference type="ARBA" id="ARBA00022729"/>
    </source>
</evidence>
<keyword evidence="2" id="KW-0732">Signal</keyword>
<feature type="region of interest" description="Disordered" evidence="8">
    <location>
        <begin position="91"/>
        <end position="132"/>
    </location>
</feature>
<keyword evidence="6" id="KW-0325">Glycoprotein</keyword>
<feature type="region of interest" description="Disordered" evidence="8">
    <location>
        <begin position="432"/>
        <end position="454"/>
    </location>
</feature>
<evidence type="ECO:0000256" key="5">
    <source>
        <dbReference type="ARBA" id="ARBA00023157"/>
    </source>
</evidence>
<dbReference type="Gene3D" id="2.10.25.10">
    <property type="entry name" value="Laminin"/>
    <property type="match status" value="1"/>
</dbReference>
<organism evidence="10">
    <name type="scientific">Chromera velia CCMP2878</name>
    <dbReference type="NCBI Taxonomy" id="1169474"/>
    <lineage>
        <taxon>Eukaryota</taxon>
        <taxon>Sar</taxon>
        <taxon>Alveolata</taxon>
        <taxon>Colpodellida</taxon>
        <taxon>Chromeraceae</taxon>
        <taxon>Chromera</taxon>
    </lineage>
</organism>
<dbReference type="PANTHER" id="PTHR24039">
    <property type="entry name" value="FIBRILLIN-RELATED"/>
    <property type="match status" value="1"/>
</dbReference>
<dbReference type="SMART" id="SM00181">
    <property type="entry name" value="EGF"/>
    <property type="match status" value="1"/>
</dbReference>
<dbReference type="EMBL" id="CDMZ01004901">
    <property type="protein sequence ID" value="CEM51278.1"/>
    <property type="molecule type" value="Genomic_DNA"/>
</dbReference>
<dbReference type="PANTHER" id="PTHR24039:SF28">
    <property type="entry name" value="EGF-LIKE DOMAIN-CONTAINING PROTEIN"/>
    <property type="match status" value="1"/>
</dbReference>
<dbReference type="GO" id="GO:0005509">
    <property type="term" value="F:calcium ion binding"/>
    <property type="evidence" value="ECO:0007669"/>
    <property type="project" value="InterPro"/>
</dbReference>
<dbReference type="VEuPathDB" id="CryptoDB:Cvel_10514"/>
<dbReference type="AlphaFoldDB" id="A0A0G4I349"/>
<evidence type="ECO:0000259" key="9">
    <source>
        <dbReference type="PROSITE" id="PS50026"/>
    </source>
</evidence>
<dbReference type="SMART" id="SM00179">
    <property type="entry name" value="EGF_CA"/>
    <property type="match status" value="1"/>
</dbReference>